<evidence type="ECO:0000313" key="4">
    <source>
        <dbReference type="Proteomes" id="UP000644020"/>
    </source>
</evidence>
<dbReference type="SUPFAM" id="SSF47413">
    <property type="entry name" value="lambda repressor-like DNA-binding domains"/>
    <property type="match status" value="1"/>
</dbReference>
<feature type="compositionally biased region" description="Low complexity" evidence="1">
    <location>
        <begin position="282"/>
        <end position="308"/>
    </location>
</feature>
<dbReference type="GO" id="GO:0003677">
    <property type="term" value="F:DNA binding"/>
    <property type="evidence" value="ECO:0007669"/>
    <property type="project" value="InterPro"/>
</dbReference>
<organism evidence="3 4">
    <name type="scientific">Streptomyces termitum</name>
    <dbReference type="NCBI Taxonomy" id="67368"/>
    <lineage>
        <taxon>Bacteria</taxon>
        <taxon>Bacillati</taxon>
        <taxon>Actinomycetota</taxon>
        <taxon>Actinomycetes</taxon>
        <taxon>Kitasatosporales</taxon>
        <taxon>Streptomycetaceae</taxon>
        <taxon>Streptomyces</taxon>
    </lineage>
</organism>
<dbReference type="SMART" id="SM00530">
    <property type="entry name" value="HTH_XRE"/>
    <property type="match status" value="1"/>
</dbReference>
<gene>
    <name evidence="3" type="ORF">GCM10010305_60410</name>
</gene>
<feature type="region of interest" description="Disordered" evidence="1">
    <location>
        <begin position="266"/>
        <end position="308"/>
    </location>
</feature>
<dbReference type="Gene3D" id="1.10.260.40">
    <property type="entry name" value="lambda repressor-like DNA-binding domains"/>
    <property type="match status" value="1"/>
</dbReference>
<name>A0A918WE54_9ACTN</name>
<dbReference type="RefSeq" id="WP_189983223.1">
    <property type="nucleotide sequence ID" value="NZ_BMUL01000025.1"/>
</dbReference>
<evidence type="ECO:0000259" key="2">
    <source>
        <dbReference type="PROSITE" id="PS50943"/>
    </source>
</evidence>
<dbReference type="InterPro" id="IPR010982">
    <property type="entry name" value="Lambda_DNA-bd_dom_sf"/>
</dbReference>
<dbReference type="EMBL" id="BMUL01000025">
    <property type="protein sequence ID" value="GHB09348.1"/>
    <property type="molecule type" value="Genomic_DNA"/>
</dbReference>
<evidence type="ECO:0000256" key="1">
    <source>
        <dbReference type="SAM" id="MobiDB-lite"/>
    </source>
</evidence>
<evidence type="ECO:0000313" key="3">
    <source>
        <dbReference type="EMBL" id="GHB09348.1"/>
    </source>
</evidence>
<reference evidence="3" key="1">
    <citation type="journal article" date="2014" name="Int. J. Syst. Evol. Microbiol.">
        <title>Complete genome sequence of Corynebacterium casei LMG S-19264T (=DSM 44701T), isolated from a smear-ripened cheese.</title>
        <authorList>
            <consortium name="US DOE Joint Genome Institute (JGI-PGF)"/>
            <person name="Walter F."/>
            <person name="Albersmeier A."/>
            <person name="Kalinowski J."/>
            <person name="Ruckert C."/>
        </authorList>
    </citation>
    <scope>NUCLEOTIDE SEQUENCE</scope>
    <source>
        <strain evidence="3">JCM 4518</strain>
    </source>
</reference>
<comment type="caution">
    <text evidence="3">The sequence shown here is derived from an EMBL/GenBank/DDBJ whole genome shotgun (WGS) entry which is preliminary data.</text>
</comment>
<protein>
    <recommendedName>
        <fullName evidence="2">HTH cro/C1-type domain-containing protein</fullName>
    </recommendedName>
</protein>
<dbReference type="InterPro" id="IPR001387">
    <property type="entry name" value="Cro/C1-type_HTH"/>
</dbReference>
<keyword evidence="4" id="KW-1185">Reference proteome</keyword>
<sequence>MGDSLGDVLRQARNAKRLSQSEVGKAVGYSGSWLSRVENDKIQPDEDTLLALCGVLGLTAADVGLEGDAVHRRKVLTLGLGVGIAAALPSTAAAAADPKELVERSLFHLPDARQASREALFSALVEARTVFQAAQYSKLGRTLPSLISGSLASQAHDIAARAYVLLAQLAIKNYQGMAWVAAERARAQAELTGNPVVMGEAAHSMGVSLRRSGDYQAAIDHLQEAAGRLGQHPDELAMRGTLMLTASYSAAQAGWRGQAMELIGDAEETGSAGRRPHSVSTSPASSGKPKHAASASPSTTPSARTTRR</sequence>
<dbReference type="Pfam" id="PF13560">
    <property type="entry name" value="HTH_31"/>
    <property type="match status" value="1"/>
</dbReference>
<dbReference type="PROSITE" id="PS50943">
    <property type="entry name" value="HTH_CROC1"/>
    <property type="match status" value="1"/>
</dbReference>
<dbReference type="AlphaFoldDB" id="A0A918WE54"/>
<accession>A0A918WE54</accession>
<proteinExistence type="predicted"/>
<reference evidence="3" key="2">
    <citation type="submission" date="2020-09" db="EMBL/GenBank/DDBJ databases">
        <authorList>
            <person name="Sun Q."/>
            <person name="Ohkuma M."/>
        </authorList>
    </citation>
    <scope>NUCLEOTIDE SEQUENCE</scope>
    <source>
        <strain evidence="3">JCM 4518</strain>
    </source>
</reference>
<dbReference type="CDD" id="cd00093">
    <property type="entry name" value="HTH_XRE"/>
    <property type="match status" value="1"/>
</dbReference>
<dbReference type="SUPFAM" id="SSF48452">
    <property type="entry name" value="TPR-like"/>
    <property type="match status" value="1"/>
</dbReference>
<dbReference type="InterPro" id="IPR011990">
    <property type="entry name" value="TPR-like_helical_dom_sf"/>
</dbReference>
<feature type="domain" description="HTH cro/C1-type" evidence="2">
    <location>
        <begin position="9"/>
        <end position="63"/>
    </location>
</feature>
<dbReference type="Proteomes" id="UP000644020">
    <property type="component" value="Unassembled WGS sequence"/>
</dbReference>